<keyword evidence="3" id="KW-1185">Reference proteome</keyword>
<organism evidence="2 3">
    <name type="scientific">Zeimonas arvi</name>
    <dbReference type="NCBI Taxonomy" id="2498847"/>
    <lineage>
        <taxon>Bacteria</taxon>
        <taxon>Pseudomonadati</taxon>
        <taxon>Pseudomonadota</taxon>
        <taxon>Betaproteobacteria</taxon>
        <taxon>Burkholderiales</taxon>
        <taxon>Burkholderiaceae</taxon>
        <taxon>Zeimonas</taxon>
    </lineage>
</organism>
<dbReference type="InterPro" id="IPR036704">
    <property type="entry name" value="RraA/RraA-like_sf"/>
</dbReference>
<evidence type="ECO:0000313" key="2">
    <source>
        <dbReference type="EMBL" id="TXL64753.1"/>
    </source>
</evidence>
<evidence type="ECO:0000313" key="3">
    <source>
        <dbReference type="Proteomes" id="UP000321548"/>
    </source>
</evidence>
<feature type="compositionally biased region" description="Low complexity" evidence="1">
    <location>
        <begin position="103"/>
        <end position="117"/>
    </location>
</feature>
<proteinExistence type="predicted"/>
<feature type="region of interest" description="Disordered" evidence="1">
    <location>
        <begin position="94"/>
        <end position="117"/>
    </location>
</feature>
<dbReference type="EMBL" id="VDUY01000005">
    <property type="protein sequence ID" value="TXL64753.1"/>
    <property type="molecule type" value="Genomic_DNA"/>
</dbReference>
<reference evidence="2 3" key="1">
    <citation type="submission" date="2019-06" db="EMBL/GenBank/DDBJ databases">
        <title>Quisquiliibacterium sp. nov., isolated from a maize field.</title>
        <authorList>
            <person name="Lin S.-Y."/>
            <person name="Tsai C.-F."/>
            <person name="Young C.-C."/>
        </authorList>
    </citation>
    <scope>NUCLEOTIDE SEQUENCE [LARGE SCALE GENOMIC DNA]</scope>
    <source>
        <strain evidence="2 3">CC-CFT501</strain>
    </source>
</reference>
<comment type="caution">
    <text evidence="2">The sequence shown here is derived from an EMBL/GenBank/DDBJ whole genome shotgun (WGS) entry which is preliminary data.</text>
</comment>
<accession>A0A5C8NUA9</accession>
<dbReference type="Gene3D" id="3.50.30.40">
    <property type="entry name" value="Ribonuclease E inhibitor RraA/RraA-like"/>
    <property type="match status" value="1"/>
</dbReference>
<gene>
    <name evidence="2" type="ORF">FHP08_13530</name>
</gene>
<dbReference type="SUPFAM" id="SSF89562">
    <property type="entry name" value="RraA-like"/>
    <property type="match status" value="1"/>
</dbReference>
<dbReference type="AlphaFoldDB" id="A0A5C8NUA9"/>
<sequence length="124" mass="13140">MDPRVSNKADDRAGLAAADLDARYRRRLERPATSNLSDAMNKPGLRGAVIGIVPQWGRTRLVGRAVTTRMTAAGAIESKTHLRVVVVTTAASDRADADCRPTGRNGSGASARGQAGACARWRNV</sequence>
<evidence type="ECO:0000256" key="1">
    <source>
        <dbReference type="SAM" id="MobiDB-lite"/>
    </source>
</evidence>
<name>A0A5C8NUA9_9BURK</name>
<dbReference type="Proteomes" id="UP000321548">
    <property type="component" value="Unassembled WGS sequence"/>
</dbReference>
<protein>
    <submittedName>
        <fullName evidence="2">Uncharacterized protein</fullName>
    </submittedName>
</protein>